<dbReference type="InterPro" id="IPR004638">
    <property type="entry name" value="EmrB-like"/>
</dbReference>
<evidence type="ECO:0000256" key="2">
    <source>
        <dbReference type="ARBA" id="ARBA00022448"/>
    </source>
</evidence>
<keyword evidence="10" id="KW-1185">Reference proteome</keyword>
<dbReference type="PRINTS" id="PR01036">
    <property type="entry name" value="TCRTETB"/>
</dbReference>
<dbReference type="PANTHER" id="PTHR23501:SF197">
    <property type="entry name" value="COMD"/>
    <property type="match status" value="1"/>
</dbReference>
<comment type="caution">
    <text evidence="9">The sequence shown here is derived from an EMBL/GenBank/DDBJ whole genome shotgun (WGS) entry which is preliminary data.</text>
</comment>
<dbReference type="Proteomes" id="UP000735541">
    <property type="component" value="Unassembled WGS sequence"/>
</dbReference>
<feature type="transmembrane region" description="Helical" evidence="7">
    <location>
        <begin position="489"/>
        <end position="507"/>
    </location>
</feature>
<dbReference type="Pfam" id="PF07690">
    <property type="entry name" value="MFS_1"/>
    <property type="match status" value="1"/>
</dbReference>
<evidence type="ECO:0000256" key="6">
    <source>
        <dbReference type="ARBA" id="ARBA00023136"/>
    </source>
</evidence>
<feature type="transmembrane region" description="Helical" evidence="7">
    <location>
        <begin position="239"/>
        <end position="259"/>
    </location>
</feature>
<dbReference type="PANTHER" id="PTHR23501">
    <property type="entry name" value="MAJOR FACILITATOR SUPERFAMILY"/>
    <property type="match status" value="1"/>
</dbReference>
<dbReference type="CDD" id="cd17502">
    <property type="entry name" value="MFS_Azr1_MDR_like"/>
    <property type="match status" value="1"/>
</dbReference>
<evidence type="ECO:0000256" key="7">
    <source>
        <dbReference type="SAM" id="Phobius"/>
    </source>
</evidence>
<feature type="transmembrane region" description="Helical" evidence="7">
    <location>
        <begin position="126"/>
        <end position="143"/>
    </location>
</feature>
<keyword evidence="2" id="KW-0813">Transport</keyword>
<evidence type="ECO:0000256" key="4">
    <source>
        <dbReference type="ARBA" id="ARBA00022692"/>
    </source>
</evidence>
<dbReference type="SUPFAM" id="SSF103473">
    <property type="entry name" value="MFS general substrate transporter"/>
    <property type="match status" value="1"/>
</dbReference>
<feature type="transmembrane region" description="Helical" evidence="7">
    <location>
        <begin position="62"/>
        <end position="81"/>
    </location>
</feature>
<keyword evidence="6 7" id="KW-0472">Membrane</keyword>
<dbReference type="RefSeq" id="WP_228871169.1">
    <property type="nucleotide sequence ID" value="NZ_JAHUVW010000001.1"/>
</dbReference>
<gene>
    <name evidence="9" type="ORF">STHAL_23085</name>
</gene>
<dbReference type="InterPro" id="IPR020846">
    <property type="entry name" value="MFS_dom"/>
</dbReference>
<name>A0ABS6TVR3_STRHA</name>
<dbReference type="InterPro" id="IPR011701">
    <property type="entry name" value="MFS"/>
</dbReference>
<accession>A0ABS6TVR3</accession>
<organism evidence="9 10">
    <name type="scientific">Streptomyces halstedii</name>
    <dbReference type="NCBI Taxonomy" id="1944"/>
    <lineage>
        <taxon>Bacteria</taxon>
        <taxon>Bacillati</taxon>
        <taxon>Actinomycetota</taxon>
        <taxon>Actinomycetes</taxon>
        <taxon>Kitasatosporales</taxon>
        <taxon>Streptomycetaceae</taxon>
        <taxon>Streptomyces</taxon>
    </lineage>
</organism>
<feature type="transmembrane region" description="Helical" evidence="7">
    <location>
        <begin position="409"/>
        <end position="433"/>
    </location>
</feature>
<feature type="transmembrane region" description="Helical" evidence="7">
    <location>
        <begin position="155"/>
        <end position="173"/>
    </location>
</feature>
<feature type="transmembrane region" description="Helical" evidence="7">
    <location>
        <begin position="211"/>
        <end position="233"/>
    </location>
</feature>
<dbReference type="InterPro" id="IPR036259">
    <property type="entry name" value="MFS_trans_sf"/>
</dbReference>
<dbReference type="NCBIfam" id="TIGR00711">
    <property type="entry name" value="efflux_EmrB"/>
    <property type="match status" value="1"/>
</dbReference>
<feature type="transmembrane region" description="Helical" evidence="7">
    <location>
        <begin position="27"/>
        <end position="50"/>
    </location>
</feature>
<reference evidence="9 10" key="1">
    <citation type="submission" date="2021-07" db="EMBL/GenBank/DDBJ databases">
        <title>Sequencing Streptomyces halstedii LGO-A4 genome an citrus endophytic actinomycete.</title>
        <authorList>
            <person name="Samborskyy M."/>
            <person name="Scott N."/>
            <person name="Deglau R."/>
            <person name="Dickens S."/>
            <person name="Oliveira L.G."/>
        </authorList>
    </citation>
    <scope>NUCLEOTIDE SEQUENCE [LARGE SCALE GENOMIC DNA]</scope>
    <source>
        <strain evidence="9 10">LGO-A4</strain>
    </source>
</reference>
<evidence type="ECO:0000256" key="5">
    <source>
        <dbReference type="ARBA" id="ARBA00022989"/>
    </source>
</evidence>
<feature type="domain" description="Major facilitator superfamily (MFS) profile" evidence="8">
    <location>
        <begin position="28"/>
        <end position="512"/>
    </location>
</feature>
<evidence type="ECO:0000313" key="10">
    <source>
        <dbReference type="Proteomes" id="UP000735541"/>
    </source>
</evidence>
<sequence length="691" mass="72764">MTTASETTPAPQSATAPPVLDPRRRNIVFATIVLGILLAALDQTIVGTALPTIVSDLGGAEHMSWVVTAYLLAETVSTVLVGKFGDLFGRKLIFQISAVIFITGSFLCGLASNMLLLIIWRGVQGIGAGGLMVTSMALIADVIPLRDRGKYQGAIGAVFGVATVVGPLLGGLFTDHLTWRWAFYVNVPIAIVVVVAAARTIPSVRAAGRPVIDYLGIALVAVGASALILGTSWGGNEYAWGSPVIIGLFAGGLVALALFCAVELRAREPMLPMRLFGNPVFAVCSILSFIVGFAMLGAMIYLPTYLQYVDGDSATLSGVRTLPLVVGLLAASVFSGNVVSKTGHYRLFPVAGSLVMAAGLFLLSRMGPDSGVWRESLFMLVLGIGIGLSMQVLTIAVQNTVDYSDLGTATSGVTFFRTLGSSFGTAVFGTIYANALRPNLTQGIERAVGAGGDPATLAGASESPQAVHALPAAQTAPLAQAYADTLHTVFLWTVPVALLGFVVSLFLKQVKLRDSARAGSTDMGEGFAQPTAGDPARVLEFSVARILRDADPGTARRIVADSDTRLDMAGAWAVMQVDLFTRMVGHAGLRLIATRHRLPPEVLVPVFDRMIEEGYLTGDGRLFTHTAAGRREAATISAAWAHWLNERLAEDGARPDDRQLRAAVDVIAKRLLAEDLAQELSPATARVTAPV</sequence>
<feature type="transmembrane region" description="Helical" evidence="7">
    <location>
        <begin position="376"/>
        <end position="397"/>
    </location>
</feature>
<evidence type="ECO:0000313" key="9">
    <source>
        <dbReference type="EMBL" id="MBV7672337.1"/>
    </source>
</evidence>
<keyword evidence="5 7" id="KW-1133">Transmembrane helix</keyword>
<evidence type="ECO:0000256" key="1">
    <source>
        <dbReference type="ARBA" id="ARBA00004651"/>
    </source>
</evidence>
<feature type="transmembrane region" description="Helical" evidence="7">
    <location>
        <begin position="179"/>
        <end position="199"/>
    </location>
</feature>
<keyword evidence="4 7" id="KW-0812">Transmembrane</keyword>
<feature type="transmembrane region" description="Helical" evidence="7">
    <location>
        <begin position="280"/>
        <end position="302"/>
    </location>
</feature>
<protein>
    <submittedName>
        <fullName evidence="9">MFS transporter</fullName>
    </submittedName>
</protein>
<feature type="transmembrane region" description="Helical" evidence="7">
    <location>
        <begin position="93"/>
        <end position="120"/>
    </location>
</feature>
<feature type="transmembrane region" description="Helical" evidence="7">
    <location>
        <begin position="347"/>
        <end position="364"/>
    </location>
</feature>
<dbReference type="Gene3D" id="1.20.1250.20">
    <property type="entry name" value="MFS general substrate transporter like domains"/>
    <property type="match status" value="2"/>
</dbReference>
<keyword evidence="3" id="KW-1003">Cell membrane</keyword>
<evidence type="ECO:0000259" key="8">
    <source>
        <dbReference type="PROSITE" id="PS50850"/>
    </source>
</evidence>
<feature type="transmembrane region" description="Helical" evidence="7">
    <location>
        <begin position="322"/>
        <end position="340"/>
    </location>
</feature>
<proteinExistence type="predicted"/>
<dbReference type="PROSITE" id="PS50850">
    <property type="entry name" value="MFS"/>
    <property type="match status" value="1"/>
</dbReference>
<evidence type="ECO:0000256" key="3">
    <source>
        <dbReference type="ARBA" id="ARBA00022475"/>
    </source>
</evidence>
<comment type="subcellular location">
    <subcellularLocation>
        <location evidence="1">Cell membrane</location>
        <topology evidence="1">Multi-pass membrane protein</topology>
    </subcellularLocation>
</comment>
<dbReference type="EMBL" id="JAHUVW010000001">
    <property type="protein sequence ID" value="MBV7672337.1"/>
    <property type="molecule type" value="Genomic_DNA"/>
</dbReference>